<dbReference type="Proteomes" id="UP001201812">
    <property type="component" value="Unassembled WGS sequence"/>
</dbReference>
<accession>A0AAD4N4E4</accession>
<sequence>MIEYPTTAYAKFSYDEALVKRSVLTAEATIATELAPHADAFISWMNVTLWTAEYPNKDKYAYFIQSPFGEYPQKEVDSSFCGITGAAELLLLGHNGTAHNSSEAAAGFPAAIKMPKQSKTAVVLDHCHIYFSNCQHNKKSSSAMDQLHEDFLRRAGKIIHHSSKDESVLCDKIKSLLNENFFKGERIILDNNRDSTGTIADVISNRSSPSNKENGTFYTVQTSHGTMPKVPEARIRRVTSIDDSSIHDFIRRWAHQKGQLWILDDELRRKFDIRDQFHPMFAGQFASPASSPKSQPKEKSIKTPVGILHIPQNYGIRTDPKKRNSIDSDESFQKNNKKNGKALSDVQANDIIVVAEKTPSCKKVKASSKTPIFDNHNSSLKKKNGPPEVIDLITDSNSESTVDLGSNGECDVQIQSLKEGPPADISEGDESILQHLKFPKVRVRRIDSPAVITSSIKSEKKPKHKNLPQEREVASTSTDPAQPKARKRKPNEDGMPEKKREKKSDVQDEKKDGEKKKRKKKVQAVGAVATDENGAGTSSNVQTPTVRMSTGGSKKQKMLTKYFSPMSNGSTISGVTQMSEEERQHKLVRIYSLRMERALLTCEKMNVLKVLKEMTKLQDQTVDGLPNEFIKYIVKREIASIRNAEAMKNMTTEQKKEYRKENISKTEGNKRFEKIWNLLMSGKREDTITELKPFPEFPPVEFPECMSLPRFQRCLVITEFLHIFRDFLEAKTIYSADDLMRALVSPKKGFNQCIGVILKTFILFLLKDGYMEDCDTVQKFAKRCDNSSGVDGISKLVQLIGEELRVNIENGQYEVQHDQILVVLQELINCASFSDLRREHQLIILEMFLEEIIETDSFRDHLVSSKILHAKAVEDKKEIENSITELEQEIAKIPILASEDDIGLLTRRQTAEFHENEKMKKNKEAELEELRESLNEQLNFIREAEVIDKYARVDPLGYDRFHRKYWFFGDSPNAGIFMEQKAFTKNEIIPEGGRNHVPFMEKLEENLYGRTHFNEEREEEWRIIKSRKLFDAFLSCLSAKGVRESELLRNIQLKMDAILKSLVQEELDDKENTETDVTAKNRFFCDKQCECII</sequence>
<dbReference type="PANTHER" id="PTHR15546:SF2">
    <property type="entry name" value="DDT DOMAIN-CONTAINING PROTEIN DDB_G0282237"/>
    <property type="match status" value="1"/>
</dbReference>
<dbReference type="Pfam" id="PF15613">
    <property type="entry name" value="WSD"/>
    <property type="match status" value="1"/>
</dbReference>
<feature type="region of interest" description="Disordered" evidence="4">
    <location>
        <begin position="368"/>
        <end position="388"/>
    </location>
</feature>
<evidence type="ECO:0000259" key="5">
    <source>
        <dbReference type="Pfam" id="PF15613"/>
    </source>
</evidence>
<dbReference type="PANTHER" id="PTHR15546">
    <property type="entry name" value="BROMODOMAIN ADJACENT TO ZINC FINGER DOMAIN, 2A"/>
    <property type="match status" value="1"/>
</dbReference>
<feature type="domain" description="WHIM2" evidence="5">
    <location>
        <begin position="952"/>
        <end position="1052"/>
    </location>
</feature>
<protein>
    <submittedName>
        <fullName evidence="6">Williams-Beuren syndrome DDT (WSD), d-TOX E motif domain-containing protein</fullName>
    </submittedName>
</protein>
<dbReference type="EMBL" id="JAKKPZ010000013">
    <property type="protein sequence ID" value="KAI1714571.1"/>
    <property type="molecule type" value="Genomic_DNA"/>
</dbReference>
<feature type="compositionally biased region" description="Polar residues" evidence="4">
    <location>
        <begin position="535"/>
        <end position="553"/>
    </location>
</feature>
<evidence type="ECO:0000256" key="2">
    <source>
        <dbReference type="ARBA" id="ARBA00023242"/>
    </source>
</evidence>
<comment type="subcellular location">
    <subcellularLocation>
        <location evidence="1">Nucleus</location>
    </subcellularLocation>
</comment>
<feature type="region of interest" description="Disordered" evidence="4">
    <location>
        <begin position="453"/>
        <end position="554"/>
    </location>
</feature>
<dbReference type="InterPro" id="IPR053271">
    <property type="entry name" value="DDT_domain"/>
</dbReference>
<feature type="coiled-coil region" evidence="3">
    <location>
        <begin position="869"/>
        <end position="944"/>
    </location>
</feature>
<dbReference type="GO" id="GO:0005634">
    <property type="term" value="C:nucleus"/>
    <property type="evidence" value="ECO:0007669"/>
    <property type="project" value="UniProtKB-SubCell"/>
</dbReference>
<comment type="caution">
    <text evidence="6">The sequence shown here is derived from an EMBL/GenBank/DDBJ whole genome shotgun (WGS) entry which is preliminary data.</text>
</comment>
<name>A0AAD4N4E4_9BILA</name>
<feature type="compositionally biased region" description="Polar residues" evidence="4">
    <location>
        <begin position="368"/>
        <end position="378"/>
    </location>
</feature>
<reference evidence="6" key="1">
    <citation type="submission" date="2022-01" db="EMBL/GenBank/DDBJ databases">
        <title>Genome Sequence Resource for Two Populations of Ditylenchus destructor, the Migratory Endoparasitic Phytonematode.</title>
        <authorList>
            <person name="Zhang H."/>
            <person name="Lin R."/>
            <person name="Xie B."/>
        </authorList>
    </citation>
    <scope>NUCLEOTIDE SEQUENCE</scope>
    <source>
        <strain evidence="6">BazhouSP</strain>
    </source>
</reference>
<evidence type="ECO:0000256" key="1">
    <source>
        <dbReference type="ARBA" id="ARBA00004123"/>
    </source>
</evidence>
<feature type="compositionally biased region" description="Basic and acidic residues" evidence="4">
    <location>
        <begin position="490"/>
        <end position="515"/>
    </location>
</feature>
<proteinExistence type="predicted"/>
<keyword evidence="7" id="KW-1185">Reference proteome</keyword>
<evidence type="ECO:0000256" key="3">
    <source>
        <dbReference type="SAM" id="Coils"/>
    </source>
</evidence>
<evidence type="ECO:0000256" key="4">
    <source>
        <dbReference type="SAM" id="MobiDB-lite"/>
    </source>
</evidence>
<evidence type="ECO:0000313" key="7">
    <source>
        <dbReference type="Proteomes" id="UP001201812"/>
    </source>
</evidence>
<gene>
    <name evidence="6" type="ORF">DdX_08672</name>
</gene>
<evidence type="ECO:0000313" key="6">
    <source>
        <dbReference type="EMBL" id="KAI1714571.1"/>
    </source>
</evidence>
<organism evidence="6 7">
    <name type="scientific">Ditylenchus destructor</name>
    <dbReference type="NCBI Taxonomy" id="166010"/>
    <lineage>
        <taxon>Eukaryota</taxon>
        <taxon>Metazoa</taxon>
        <taxon>Ecdysozoa</taxon>
        <taxon>Nematoda</taxon>
        <taxon>Chromadorea</taxon>
        <taxon>Rhabditida</taxon>
        <taxon>Tylenchina</taxon>
        <taxon>Tylenchomorpha</taxon>
        <taxon>Sphaerularioidea</taxon>
        <taxon>Anguinidae</taxon>
        <taxon>Anguininae</taxon>
        <taxon>Ditylenchus</taxon>
    </lineage>
</organism>
<keyword evidence="2" id="KW-0539">Nucleus</keyword>
<dbReference type="InterPro" id="IPR028941">
    <property type="entry name" value="WHIM2_dom"/>
</dbReference>
<keyword evidence="3" id="KW-0175">Coiled coil</keyword>
<feature type="region of interest" description="Disordered" evidence="4">
    <location>
        <begin position="283"/>
        <end position="341"/>
    </location>
</feature>
<dbReference type="AlphaFoldDB" id="A0AAD4N4E4"/>